<dbReference type="AlphaFoldDB" id="A0A7Z1AFF1"/>
<gene>
    <name evidence="1" type="ORF">CODIS_23630</name>
</gene>
<protein>
    <submittedName>
        <fullName evidence="1">Uncharacterized protein</fullName>
    </submittedName>
</protein>
<sequence length="44" mass="4767">MALIERVPTELKEIQSGLPQTRVSKNAESGCSGAVTQLAYSFKQ</sequence>
<accession>A0A7Z1AFF1</accession>
<evidence type="ECO:0000313" key="2">
    <source>
        <dbReference type="Proteomes" id="UP000094769"/>
    </source>
</evidence>
<reference evidence="1 2" key="1">
    <citation type="submission" date="2016-06" db="EMBL/GenBank/DDBJ databases">
        <title>Genome sequence of endosymbiont of Candidatus Endolucinida thiodiazotropha.</title>
        <authorList>
            <person name="Poehlein A."/>
            <person name="Koenig S."/>
            <person name="Heiden S.E."/>
            <person name="Thuermer A."/>
            <person name="Voget S."/>
            <person name="Daniel R."/>
            <person name="Markert S."/>
            <person name="Gros O."/>
            <person name="Schweder T."/>
        </authorList>
    </citation>
    <scope>NUCLEOTIDE SEQUENCE [LARGE SCALE GENOMIC DNA]</scope>
    <source>
        <strain evidence="1 2">COS</strain>
    </source>
</reference>
<comment type="caution">
    <text evidence="1">The sequence shown here is derived from an EMBL/GenBank/DDBJ whole genome shotgun (WGS) entry which is preliminary data.</text>
</comment>
<dbReference type="EMBL" id="MARB01000012">
    <property type="protein sequence ID" value="ODJ87388.1"/>
    <property type="molecule type" value="Genomic_DNA"/>
</dbReference>
<dbReference type="Proteomes" id="UP000094769">
    <property type="component" value="Unassembled WGS sequence"/>
</dbReference>
<evidence type="ECO:0000313" key="1">
    <source>
        <dbReference type="EMBL" id="ODJ87388.1"/>
    </source>
</evidence>
<proteinExistence type="predicted"/>
<name>A0A7Z1AFF1_9GAMM</name>
<organism evidence="1 2">
    <name type="scientific">Candidatus Thiodiazotropha endolucinida</name>
    <dbReference type="NCBI Taxonomy" id="1655433"/>
    <lineage>
        <taxon>Bacteria</taxon>
        <taxon>Pseudomonadati</taxon>
        <taxon>Pseudomonadota</taxon>
        <taxon>Gammaproteobacteria</taxon>
        <taxon>Chromatiales</taxon>
        <taxon>Sedimenticolaceae</taxon>
        <taxon>Candidatus Thiodiazotropha</taxon>
    </lineage>
</organism>
<keyword evidence="2" id="KW-1185">Reference proteome</keyword>